<dbReference type="HOGENOM" id="CLU_044237_1_0_9"/>
<evidence type="ECO:0000256" key="1">
    <source>
        <dbReference type="ARBA" id="ARBA00022679"/>
    </source>
</evidence>
<dbReference type="Proteomes" id="UP000006620">
    <property type="component" value="Chromosome"/>
</dbReference>
<proteinExistence type="predicted"/>
<evidence type="ECO:0000256" key="5">
    <source>
        <dbReference type="NCBIfam" id="TIGR01378"/>
    </source>
</evidence>
<dbReference type="GO" id="GO:0030975">
    <property type="term" value="F:thiamine binding"/>
    <property type="evidence" value="ECO:0007669"/>
    <property type="project" value="InterPro"/>
</dbReference>
<evidence type="ECO:0000256" key="2">
    <source>
        <dbReference type="ARBA" id="ARBA00022741"/>
    </source>
</evidence>
<dbReference type="PATRIC" id="fig|1036673.3.peg.433"/>
<organism evidence="7 8">
    <name type="scientific">Paenibacillus mucilaginosus (strain KNP414)</name>
    <dbReference type="NCBI Taxonomy" id="1036673"/>
    <lineage>
        <taxon>Bacteria</taxon>
        <taxon>Bacillati</taxon>
        <taxon>Bacillota</taxon>
        <taxon>Bacilli</taxon>
        <taxon>Bacillales</taxon>
        <taxon>Paenibacillaceae</taxon>
        <taxon>Paenibacillus</taxon>
    </lineage>
</organism>
<dbReference type="InterPro" id="IPR036371">
    <property type="entry name" value="TPK_B1-bd_sf"/>
</dbReference>
<dbReference type="Gene3D" id="3.40.50.10240">
    <property type="entry name" value="Thiamin pyrophosphokinase, catalytic domain"/>
    <property type="match status" value="1"/>
</dbReference>
<evidence type="ECO:0000313" key="7">
    <source>
        <dbReference type="EMBL" id="AEI39105.1"/>
    </source>
</evidence>
<reference evidence="7 8" key="2">
    <citation type="journal article" date="2013" name="Genome Announc.">
        <title>Genome Sequence of Growth-Improving Paenibacillus mucilaginosus Strain KNP414.</title>
        <authorList>
            <person name="Lu J.J."/>
            <person name="Wang J.F."/>
            <person name="Hu X.F."/>
        </authorList>
    </citation>
    <scope>NUCLEOTIDE SEQUENCE [LARGE SCALE GENOMIC DNA]</scope>
    <source>
        <strain evidence="7 8">KNP414</strain>
    </source>
</reference>
<dbReference type="GO" id="GO:0006772">
    <property type="term" value="P:thiamine metabolic process"/>
    <property type="evidence" value="ECO:0007669"/>
    <property type="project" value="UniProtKB-UniRule"/>
</dbReference>
<keyword evidence="4" id="KW-0067">ATP-binding</keyword>
<keyword evidence="2" id="KW-0547">Nucleotide-binding</keyword>
<evidence type="ECO:0000256" key="3">
    <source>
        <dbReference type="ARBA" id="ARBA00022777"/>
    </source>
</evidence>
<dbReference type="GO" id="GO:0009229">
    <property type="term" value="P:thiamine diphosphate biosynthetic process"/>
    <property type="evidence" value="ECO:0007669"/>
    <property type="project" value="InterPro"/>
</dbReference>
<sequence>MMMSAAARYVIFSGGTLGSWALRLLQPGDKLIGADRGALFLAEHGLRPDIALGDFDSVTAMELERVRDSSARFLTCDPVMKDLTDTEMAFNWALEQGAREIVMAGVLGSRWDHSLANVHLLRRGLLAGVPCRIADEYNELQLIGAGTPLKLQKSPHTHVSLLPLTLDVHGITLEGFQYPLHEASLTIGQSLGISNVLVDEAGTVQVREGLLLVIRSRDPEPEAPSLL</sequence>
<dbReference type="AlphaFoldDB" id="F8FPW3"/>
<dbReference type="Pfam" id="PF04265">
    <property type="entry name" value="TPK_B1_binding"/>
    <property type="match status" value="1"/>
</dbReference>
<dbReference type="SUPFAM" id="SSF63862">
    <property type="entry name" value="Thiamin pyrophosphokinase, substrate-binding domain"/>
    <property type="match status" value="1"/>
</dbReference>
<dbReference type="NCBIfam" id="TIGR01378">
    <property type="entry name" value="thi_PPkinase"/>
    <property type="match status" value="1"/>
</dbReference>
<dbReference type="InterPro" id="IPR007371">
    <property type="entry name" value="TPK_catalytic"/>
</dbReference>
<protein>
    <recommendedName>
        <fullName evidence="5">Thiamine diphosphokinase</fullName>
        <ecNumber evidence="5">2.7.6.2</ecNumber>
    </recommendedName>
</protein>
<dbReference type="GO" id="GO:0005524">
    <property type="term" value="F:ATP binding"/>
    <property type="evidence" value="ECO:0007669"/>
    <property type="project" value="UniProtKB-KW"/>
</dbReference>
<dbReference type="CDD" id="cd07995">
    <property type="entry name" value="TPK"/>
    <property type="match status" value="1"/>
</dbReference>
<keyword evidence="3 7" id="KW-0418">Kinase</keyword>
<dbReference type="EC" id="2.7.6.2" evidence="5"/>
<dbReference type="InterPro" id="IPR007373">
    <property type="entry name" value="Thiamin_PyroPKinase_B1-bd"/>
</dbReference>
<dbReference type="PANTHER" id="PTHR41299">
    <property type="entry name" value="THIAMINE PYROPHOSPHOKINASE"/>
    <property type="match status" value="1"/>
</dbReference>
<evidence type="ECO:0000256" key="4">
    <source>
        <dbReference type="ARBA" id="ARBA00022840"/>
    </source>
</evidence>
<dbReference type="PANTHER" id="PTHR41299:SF1">
    <property type="entry name" value="THIAMINE PYROPHOSPHOKINASE"/>
    <property type="match status" value="1"/>
</dbReference>
<dbReference type="SMART" id="SM00983">
    <property type="entry name" value="TPK_B1_binding"/>
    <property type="match status" value="1"/>
</dbReference>
<name>F8FPW3_PAEMK</name>
<dbReference type="KEGG" id="pms:KNP414_00480"/>
<dbReference type="SUPFAM" id="SSF63999">
    <property type="entry name" value="Thiamin pyrophosphokinase, catalytic domain"/>
    <property type="match status" value="1"/>
</dbReference>
<feature type="domain" description="Thiamin pyrophosphokinase thiamin-binding" evidence="6">
    <location>
        <begin position="146"/>
        <end position="212"/>
    </location>
</feature>
<reference evidence="8" key="1">
    <citation type="submission" date="2011-06" db="EMBL/GenBank/DDBJ databases">
        <title>Complete genome sequence of Paenibacillus mucilaginosus KNP414.</title>
        <authorList>
            <person name="Wang J."/>
            <person name="Hu S."/>
            <person name="Hu X."/>
            <person name="Zhang B."/>
            <person name="Dong D."/>
            <person name="Zhang S."/>
            <person name="Zhao K."/>
            <person name="Wu D."/>
        </authorList>
    </citation>
    <scope>NUCLEOTIDE SEQUENCE [LARGE SCALE GENOMIC DNA]</scope>
    <source>
        <strain evidence="8">KNP414</strain>
    </source>
</reference>
<dbReference type="InterPro" id="IPR006282">
    <property type="entry name" value="Thi_PPkinase"/>
</dbReference>
<dbReference type="InterPro" id="IPR053149">
    <property type="entry name" value="TPK"/>
</dbReference>
<accession>F8FPW3</accession>
<gene>
    <name evidence="7" type="ordered locus">KNP414_00480</name>
</gene>
<dbReference type="InterPro" id="IPR036759">
    <property type="entry name" value="TPK_catalytic_sf"/>
</dbReference>
<dbReference type="Pfam" id="PF04263">
    <property type="entry name" value="TPK_catalytic"/>
    <property type="match status" value="1"/>
</dbReference>
<dbReference type="GO" id="GO:0004788">
    <property type="term" value="F:thiamine diphosphokinase activity"/>
    <property type="evidence" value="ECO:0007669"/>
    <property type="project" value="UniProtKB-UniRule"/>
</dbReference>
<evidence type="ECO:0000259" key="6">
    <source>
        <dbReference type="SMART" id="SM00983"/>
    </source>
</evidence>
<dbReference type="GO" id="GO:0016301">
    <property type="term" value="F:kinase activity"/>
    <property type="evidence" value="ECO:0007669"/>
    <property type="project" value="UniProtKB-KW"/>
</dbReference>
<evidence type="ECO:0000313" key="8">
    <source>
        <dbReference type="Proteomes" id="UP000006620"/>
    </source>
</evidence>
<dbReference type="EMBL" id="CP002869">
    <property type="protein sequence ID" value="AEI39105.1"/>
    <property type="molecule type" value="Genomic_DNA"/>
</dbReference>
<keyword evidence="1" id="KW-0808">Transferase</keyword>